<dbReference type="InterPro" id="IPR021375">
    <property type="entry name" value="DUF2997"/>
</dbReference>
<evidence type="ECO:0008006" key="3">
    <source>
        <dbReference type="Google" id="ProtNLM"/>
    </source>
</evidence>
<dbReference type="KEGG" id="agv:OJF2_73080"/>
<organism evidence="1 2">
    <name type="scientific">Aquisphaera giovannonii</name>
    <dbReference type="NCBI Taxonomy" id="406548"/>
    <lineage>
        <taxon>Bacteria</taxon>
        <taxon>Pseudomonadati</taxon>
        <taxon>Planctomycetota</taxon>
        <taxon>Planctomycetia</taxon>
        <taxon>Isosphaerales</taxon>
        <taxon>Isosphaeraceae</taxon>
        <taxon>Aquisphaera</taxon>
    </lineage>
</organism>
<accession>A0A5B9WDQ0</accession>
<dbReference type="AlphaFoldDB" id="A0A5B9WDQ0"/>
<proteinExistence type="predicted"/>
<sequence length="72" mass="7983">MSDEEIEIEIGADGKVVVRTIGIKGPRCVDVAEAIAQVVGREESRQLTDEYHEAGVQAMARVEQRVRRFGLD</sequence>
<evidence type="ECO:0000313" key="1">
    <source>
        <dbReference type="EMBL" id="QEH38702.1"/>
    </source>
</evidence>
<evidence type="ECO:0000313" key="2">
    <source>
        <dbReference type="Proteomes" id="UP000324233"/>
    </source>
</evidence>
<dbReference type="Proteomes" id="UP000324233">
    <property type="component" value="Chromosome"/>
</dbReference>
<name>A0A5B9WDQ0_9BACT</name>
<reference evidence="1 2" key="1">
    <citation type="submission" date="2019-08" db="EMBL/GenBank/DDBJ databases">
        <title>Deep-cultivation of Planctomycetes and their phenomic and genomic characterization uncovers novel biology.</title>
        <authorList>
            <person name="Wiegand S."/>
            <person name="Jogler M."/>
            <person name="Boedeker C."/>
            <person name="Pinto D."/>
            <person name="Vollmers J."/>
            <person name="Rivas-Marin E."/>
            <person name="Kohn T."/>
            <person name="Peeters S.H."/>
            <person name="Heuer A."/>
            <person name="Rast P."/>
            <person name="Oberbeckmann S."/>
            <person name="Bunk B."/>
            <person name="Jeske O."/>
            <person name="Meyerdierks A."/>
            <person name="Storesund J.E."/>
            <person name="Kallscheuer N."/>
            <person name="Luecker S."/>
            <person name="Lage O.M."/>
            <person name="Pohl T."/>
            <person name="Merkel B.J."/>
            <person name="Hornburger P."/>
            <person name="Mueller R.-W."/>
            <person name="Bruemmer F."/>
            <person name="Labrenz M."/>
            <person name="Spormann A.M."/>
            <person name="Op den Camp H."/>
            <person name="Overmann J."/>
            <person name="Amann R."/>
            <person name="Jetten M.S.M."/>
            <person name="Mascher T."/>
            <person name="Medema M.H."/>
            <person name="Devos D.P."/>
            <person name="Kaster A.-K."/>
            <person name="Ovreas L."/>
            <person name="Rohde M."/>
            <person name="Galperin M.Y."/>
            <person name="Jogler C."/>
        </authorList>
    </citation>
    <scope>NUCLEOTIDE SEQUENCE [LARGE SCALE GENOMIC DNA]</scope>
    <source>
        <strain evidence="1 2">OJF2</strain>
    </source>
</reference>
<dbReference type="EMBL" id="CP042997">
    <property type="protein sequence ID" value="QEH38702.1"/>
    <property type="molecule type" value="Genomic_DNA"/>
</dbReference>
<dbReference type="OrthoDB" id="4290456at2"/>
<keyword evidence="2" id="KW-1185">Reference proteome</keyword>
<protein>
    <recommendedName>
        <fullName evidence="3">DUF2997 domain-containing protein</fullName>
    </recommendedName>
</protein>
<dbReference type="Pfam" id="PF11211">
    <property type="entry name" value="DUF2997"/>
    <property type="match status" value="1"/>
</dbReference>
<gene>
    <name evidence="1" type="ORF">OJF2_73080</name>
</gene>
<dbReference type="RefSeq" id="WP_148598119.1">
    <property type="nucleotide sequence ID" value="NZ_CP042997.1"/>
</dbReference>